<accession>A0A1Z4KPP3</accession>
<organism evidence="1 2">
    <name type="scientific">Trichormus variabilis NIES-23</name>
    <dbReference type="NCBI Taxonomy" id="1973479"/>
    <lineage>
        <taxon>Bacteria</taxon>
        <taxon>Bacillati</taxon>
        <taxon>Cyanobacteriota</taxon>
        <taxon>Cyanophyceae</taxon>
        <taxon>Nostocales</taxon>
        <taxon>Nostocaceae</taxon>
        <taxon>Trichormus</taxon>
    </lineage>
</organism>
<evidence type="ECO:0008006" key="3">
    <source>
        <dbReference type="Google" id="ProtNLM"/>
    </source>
</evidence>
<proteinExistence type="predicted"/>
<sequence>MINFVRNKWSSKGVITLAISTALLGACTNNLEREAAVPENNVTTEEVTENTNQLIGRTVTVRSTPIRTLGPSTFTVSDKEFFGAEPILVVNASGKTFTLPTDPNTPIQATGPVRKFVIADINRDYNLGLDANLYRDYESQPAIIAQSLALAPKPGELTTNPSLYYGKTLAVTGEVENIRNTSSFTLDEDKLFGGEDLLVIRAGTPKGTVNEGEKVAVTGVLRPFVVAELERDYDLNWDLTLQRTLEAEYRNKPVLVATEVYPSAIPQ</sequence>
<dbReference type="Proteomes" id="UP000217507">
    <property type="component" value="Chromosome"/>
</dbReference>
<gene>
    <name evidence="1" type="ORF">NIES23_37400</name>
</gene>
<name>A0A1Z4KPP3_ANAVA</name>
<dbReference type="EMBL" id="AP018216">
    <property type="protein sequence ID" value="BAY70929.1"/>
    <property type="molecule type" value="Genomic_DNA"/>
</dbReference>
<dbReference type="AlphaFoldDB" id="A0A1Z4KPP3"/>
<reference evidence="1 2" key="1">
    <citation type="submission" date="2017-06" db="EMBL/GenBank/DDBJ databases">
        <title>Genome sequencing of cyanobaciteial culture collection at National Institute for Environmental Studies (NIES).</title>
        <authorList>
            <person name="Hirose Y."/>
            <person name="Shimura Y."/>
            <person name="Fujisawa T."/>
            <person name="Nakamura Y."/>
            <person name="Kawachi M."/>
        </authorList>
    </citation>
    <scope>NUCLEOTIDE SEQUENCE [LARGE SCALE GENOMIC DNA]</scope>
    <source>
        <strain evidence="1 2">NIES-23</strain>
    </source>
</reference>
<evidence type="ECO:0000313" key="1">
    <source>
        <dbReference type="EMBL" id="BAY70929.1"/>
    </source>
</evidence>
<protein>
    <recommendedName>
        <fullName evidence="3">Lipoprotein</fullName>
    </recommendedName>
</protein>
<evidence type="ECO:0000313" key="2">
    <source>
        <dbReference type="Proteomes" id="UP000217507"/>
    </source>
</evidence>
<dbReference type="PROSITE" id="PS51257">
    <property type="entry name" value="PROKAR_LIPOPROTEIN"/>
    <property type="match status" value="1"/>
</dbReference>